<accession>A9P099</accession>
<dbReference type="PANTHER" id="PTHR43836:SF2">
    <property type="entry name" value="CATECHOL O-METHYLTRANSFERASE 1-RELATED"/>
    <property type="match status" value="1"/>
</dbReference>
<evidence type="ECO:0000256" key="1">
    <source>
        <dbReference type="ARBA" id="ARBA00012880"/>
    </source>
</evidence>
<protein>
    <recommendedName>
        <fullName evidence="1">catechol O-methyltransferase</fullName>
        <ecNumber evidence="1">2.1.1.6</ecNumber>
    </recommendedName>
</protein>
<dbReference type="GO" id="GO:0006584">
    <property type="term" value="P:catecholamine metabolic process"/>
    <property type="evidence" value="ECO:0007669"/>
    <property type="project" value="UniProtKB-KW"/>
</dbReference>
<dbReference type="Pfam" id="PF01596">
    <property type="entry name" value="Methyltransf_3"/>
    <property type="match status" value="1"/>
</dbReference>
<keyword evidence="3" id="KW-0808">Transferase</keyword>
<proteinExistence type="evidence at transcript level"/>
<keyword evidence="4" id="KW-0949">S-adenosyl-L-methionine</keyword>
<evidence type="ECO:0000256" key="5">
    <source>
        <dbReference type="ARBA" id="ARBA00022939"/>
    </source>
</evidence>
<comment type="similarity">
    <text evidence="6">Belongs to the class I-like SAM-binding methyltransferase superfamily. Cation-dependent O-methyltransferase family.</text>
</comment>
<keyword evidence="5" id="KW-0128">Catecholamine metabolism</keyword>
<dbReference type="PANTHER" id="PTHR43836">
    <property type="entry name" value="CATECHOL O-METHYLTRANSFERASE 1-RELATED"/>
    <property type="match status" value="1"/>
</dbReference>
<dbReference type="GO" id="GO:0016206">
    <property type="term" value="F:catechol O-methyltransferase activity"/>
    <property type="evidence" value="ECO:0007669"/>
    <property type="project" value="UniProtKB-EC"/>
</dbReference>
<evidence type="ECO:0000256" key="4">
    <source>
        <dbReference type="ARBA" id="ARBA00022691"/>
    </source>
</evidence>
<sequence length="248" mass="27684">MASEFVSKVASYVTFSFDGRARLTGHSSDGRERAVLNYVQQNVQRGNAESVVSAIESFTDRSWMPILGREKGCLLDAAVQKFDPKVALEIGTYCGYSAIRIASKMTKPDSKLICIEMNPHNYAVATAMIEHAGLSSKVIMLRGTLSDLDDSLEEFMIEMTAPYFDFIFMDQFKDCYLPDFLLLQDKGMLGKGTGIVAETIGFAEAQNYHNYLKGHRKELETEIYTSESLLPCKMTVSTYIANRVNLVS</sequence>
<reference evidence="7" key="1">
    <citation type="journal article" date="2008" name="BMC Genomics">
        <title>A conifer genomics resource of 200,000 spruce (Picea spp.) ESTs and 6,464 high-quality, sequence-finished full-length cDNAs for Sitka spruce (Picea sitchensis).</title>
        <authorList>
            <person name="Ralph S.G."/>
            <person name="Chun H.J."/>
            <person name="Kolosova N."/>
            <person name="Cooper D."/>
            <person name="Oddy C."/>
            <person name="Ritland C.E."/>
            <person name="Kirkpatrick R."/>
            <person name="Moore R."/>
            <person name="Barber S."/>
            <person name="Holt R.A."/>
            <person name="Jones S.J."/>
            <person name="Marra M.A."/>
            <person name="Douglas C.J."/>
            <person name="Ritland K."/>
            <person name="Bohlmann J."/>
        </authorList>
    </citation>
    <scope>NUCLEOTIDE SEQUENCE</scope>
    <source>
        <tissue evidence="7">Green portion of the leader tissue</tissue>
    </source>
</reference>
<dbReference type="InterPro" id="IPR029063">
    <property type="entry name" value="SAM-dependent_MTases_sf"/>
</dbReference>
<evidence type="ECO:0000313" key="7">
    <source>
        <dbReference type="EMBL" id="ABK26310.1"/>
    </source>
</evidence>
<name>A9P099_PICSI</name>
<organism evidence="7">
    <name type="scientific">Picea sitchensis</name>
    <name type="common">Sitka spruce</name>
    <name type="synonym">Pinus sitchensis</name>
    <dbReference type="NCBI Taxonomy" id="3332"/>
    <lineage>
        <taxon>Eukaryota</taxon>
        <taxon>Viridiplantae</taxon>
        <taxon>Streptophyta</taxon>
        <taxon>Embryophyta</taxon>
        <taxon>Tracheophyta</taxon>
        <taxon>Spermatophyta</taxon>
        <taxon>Pinopsida</taxon>
        <taxon>Pinidae</taxon>
        <taxon>Conifers I</taxon>
        <taxon>Pinales</taxon>
        <taxon>Pinaceae</taxon>
        <taxon>Picea</taxon>
    </lineage>
</organism>
<dbReference type="GO" id="GO:0032259">
    <property type="term" value="P:methylation"/>
    <property type="evidence" value="ECO:0007669"/>
    <property type="project" value="UniProtKB-KW"/>
</dbReference>
<evidence type="ECO:0000256" key="2">
    <source>
        <dbReference type="ARBA" id="ARBA00022603"/>
    </source>
</evidence>
<dbReference type="Gene3D" id="3.40.50.150">
    <property type="entry name" value="Vaccinia Virus protein VP39"/>
    <property type="match status" value="1"/>
</dbReference>
<dbReference type="InterPro" id="IPR002935">
    <property type="entry name" value="SAM_O-MeTrfase"/>
</dbReference>
<dbReference type="PROSITE" id="PS51682">
    <property type="entry name" value="SAM_OMT_I"/>
    <property type="match status" value="1"/>
</dbReference>
<dbReference type="CDD" id="cd02440">
    <property type="entry name" value="AdoMet_MTases"/>
    <property type="match status" value="1"/>
</dbReference>
<dbReference type="AlphaFoldDB" id="A9P099"/>
<evidence type="ECO:0000256" key="6">
    <source>
        <dbReference type="ARBA" id="ARBA00023453"/>
    </source>
</evidence>
<dbReference type="SUPFAM" id="SSF53335">
    <property type="entry name" value="S-adenosyl-L-methionine-dependent methyltransferases"/>
    <property type="match status" value="1"/>
</dbReference>
<evidence type="ECO:0000256" key="3">
    <source>
        <dbReference type="ARBA" id="ARBA00022679"/>
    </source>
</evidence>
<dbReference type="EMBL" id="EF087054">
    <property type="protein sequence ID" value="ABK26310.1"/>
    <property type="molecule type" value="mRNA"/>
</dbReference>
<keyword evidence="2" id="KW-0489">Methyltransferase</keyword>
<dbReference type="EC" id="2.1.1.6" evidence="1"/>